<reference evidence="2" key="1">
    <citation type="submission" date="2022-07" db="EMBL/GenBank/DDBJ databases">
        <authorList>
            <person name="Macas J."/>
            <person name="Novak P."/>
            <person name="Neumann P."/>
        </authorList>
    </citation>
    <scope>NUCLEOTIDE SEQUENCE</scope>
</reference>
<evidence type="ECO:0000313" key="1">
    <source>
        <dbReference type="EMBL" id="CAH9091125.1"/>
    </source>
</evidence>
<name>A0AAV0GKC2_9ASTE</name>
<dbReference type="Gene3D" id="6.10.250.3180">
    <property type="match status" value="1"/>
</dbReference>
<gene>
    <name evidence="1" type="ORF">CEPIT_LOCUS11557</name>
    <name evidence="2" type="ORF">CEPIT_LOCUS44110</name>
</gene>
<comment type="caution">
    <text evidence="2">The sequence shown here is derived from an EMBL/GenBank/DDBJ whole genome shotgun (WGS) entry which is preliminary data.</text>
</comment>
<dbReference type="EMBL" id="CAMAPF010001141">
    <property type="protein sequence ID" value="CAH9147933.1"/>
    <property type="molecule type" value="Genomic_DNA"/>
</dbReference>
<dbReference type="EMBL" id="CAMAPF010000066">
    <property type="protein sequence ID" value="CAH9091125.1"/>
    <property type="molecule type" value="Genomic_DNA"/>
</dbReference>
<proteinExistence type="predicted"/>
<dbReference type="PANTHER" id="PTHR47543:SF2">
    <property type="entry name" value="RNA POLYMERASE II TRANSCRIPTION FACTOR SIII SUBUNIT A"/>
    <property type="match status" value="1"/>
</dbReference>
<dbReference type="AlphaFoldDB" id="A0AAV0GKC2"/>
<dbReference type="PANTHER" id="PTHR47543">
    <property type="entry name" value="OS08G0169600 PROTEIN"/>
    <property type="match status" value="1"/>
</dbReference>
<accession>A0AAV0GKC2</accession>
<keyword evidence="3" id="KW-1185">Reference proteome</keyword>
<evidence type="ECO:0000313" key="3">
    <source>
        <dbReference type="Proteomes" id="UP001152523"/>
    </source>
</evidence>
<protein>
    <submittedName>
        <fullName evidence="2">Uncharacterized protein</fullName>
    </submittedName>
</protein>
<organism evidence="2 3">
    <name type="scientific">Cuscuta epithymum</name>
    <dbReference type="NCBI Taxonomy" id="186058"/>
    <lineage>
        <taxon>Eukaryota</taxon>
        <taxon>Viridiplantae</taxon>
        <taxon>Streptophyta</taxon>
        <taxon>Embryophyta</taxon>
        <taxon>Tracheophyta</taxon>
        <taxon>Spermatophyta</taxon>
        <taxon>Magnoliopsida</taxon>
        <taxon>eudicotyledons</taxon>
        <taxon>Gunneridae</taxon>
        <taxon>Pentapetalae</taxon>
        <taxon>asterids</taxon>
        <taxon>lamiids</taxon>
        <taxon>Solanales</taxon>
        <taxon>Convolvulaceae</taxon>
        <taxon>Cuscuteae</taxon>
        <taxon>Cuscuta</taxon>
        <taxon>Cuscuta subgen. Cuscuta</taxon>
    </lineage>
</organism>
<sequence>MGSTRVNHNVPSLVDLCIQFAICTIDELACIEKSTEGRDLSSVIDKLWKKFYEQEFGEENTKQVVERMKHKKITFKWKHSCMRYGENLARGQGYVRRVGRHGGRRGS</sequence>
<evidence type="ECO:0000313" key="2">
    <source>
        <dbReference type="EMBL" id="CAH9147933.1"/>
    </source>
</evidence>
<dbReference type="Proteomes" id="UP001152523">
    <property type="component" value="Unassembled WGS sequence"/>
</dbReference>